<gene>
    <name evidence="2" type="ORF">GCM10022392_05380</name>
</gene>
<dbReference type="EMBL" id="BAABCV010000002">
    <property type="protein sequence ID" value="GAA4087274.1"/>
    <property type="molecule type" value="Genomic_DNA"/>
</dbReference>
<sequence length="228" mass="24737">MKHFKRLQHILFAGLVLITAASCTKTHEEPAPIISGLAFIAASPDAPGVTLFVDQNRVNYDSVRYSAQSDYLNAYSGNRQVSAYQGLTKKVSADITLKQGKFYSLFLTGRWQNAEFVLLEDSLAKPETGKANIRFLNMSVGAPSLDLGLDNGTTLVSGRNYKQNSGFIAVDGNKAYKFVIREHGATQAKATLTAATLKAGHIYTIWAKGIYTASDTTTGPGGKIMENY</sequence>
<dbReference type="PROSITE" id="PS51257">
    <property type="entry name" value="PROKAR_LIPOPROTEIN"/>
    <property type="match status" value="1"/>
</dbReference>
<proteinExistence type="predicted"/>
<reference evidence="3" key="1">
    <citation type="journal article" date="2019" name="Int. J. Syst. Evol. Microbiol.">
        <title>The Global Catalogue of Microorganisms (GCM) 10K type strain sequencing project: providing services to taxonomists for standard genome sequencing and annotation.</title>
        <authorList>
            <consortium name="The Broad Institute Genomics Platform"/>
            <consortium name="The Broad Institute Genome Sequencing Center for Infectious Disease"/>
            <person name="Wu L."/>
            <person name="Ma J."/>
        </authorList>
    </citation>
    <scope>NUCLEOTIDE SEQUENCE [LARGE SCALE GENOMIC DNA]</scope>
    <source>
        <strain evidence="3">JCM 17085</strain>
    </source>
</reference>
<dbReference type="RefSeq" id="WP_345100896.1">
    <property type="nucleotide sequence ID" value="NZ_BAABCV010000002.1"/>
</dbReference>
<dbReference type="InterPro" id="IPR025510">
    <property type="entry name" value="DUF4397"/>
</dbReference>
<protein>
    <recommendedName>
        <fullName evidence="1">DUF4397 domain-containing protein</fullName>
    </recommendedName>
</protein>
<name>A0ABP7WEX5_9SPHI</name>
<dbReference type="Pfam" id="PF14344">
    <property type="entry name" value="DUF4397"/>
    <property type="match status" value="1"/>
</dbReference>
<feature type="domain" description="DUF4397" evidence="1">
    <location>
        <begin position="37"/>
        <end position="147"/>
    </location>
</feature>
<evidence type="ECO:0000259" key="1">
    <source>
        <dbReference type="Pfam" id="PF14344"/>
    </source>
</evidence>
<dbReference type="Proteomes" id="UP001500841">
    <property type="component" value="Unassembled WGS sequence"/>
</dbReference>
<evidence type="ECO:0000313" key="2">
    <source>
        <dbReference type="EMBL" id="GAA4087274.1"/>
    </source>
</evidence>
<evidence type="ECO:0000313" key="3">
    <source>
        <dbReference type="Proteomes" id="UP001500841"/>
    </source>
</evidence>
<accession>A0ABP7WEX5</accession>
<comment type="caution">
    <text evidence="2">The sequence shown here is derived from an EMBL/GenBank/DDBJ whole genome shotgun (WGS) entry which is preliminary data.</text>
</comment>
<keyword evidence="3" id="KW-1185">Reference proteome</keyword>
<organism evidence="2 3">
    <name type="scientific">Mucilaginibacter panaciglaebae</name>
    <dbReference type="NCBI Taxonomy" id="502331"/>
    <lineage>
        <taxon>Bacteria</taxon>
        <taxon>Pseudomonadati</taxon>
        <taxon>Bacteroidota</taxon>
        <taxon>Sphingobacteriia</taxon>
        <taxon>Sphingobacteriales</taxon>
        <taxon>Sphingobacteriaceae</taxon>
        <taxon>Mucilaginibacter</taxon>
    </lineage>
</organism>